<evidence type="ECO:0000256" key="13">
    <source>
        <dbReference type="ARBA" id="ARBA00047540"/>
    </source>
</evidence>
<dbReference type="PANTHER" id="PTHR34697">
    <property type="entry name" value="PHOSPHATIDYLGLYCEROL LYSYLTRANSFERASE"/>
    <property type="match status" value="1"/>
</dbReference>
<feature type="transmembrane region" description="Helical" evidence="14">
    <location>
        <begin position="511"/>
        <end position="531"/>
    </location>
</feature>
<dbReference type="InterPro" id="IPR016181">
    <property type="entry name" value="Acyl_CoA_acyltransferase"/>
</dbReference>
<feature type="transmembrane region" description="Helical" evidence="14">
    <location>
        <begin position="97"/>
        <end position="114"/>
    </location>
</feature>
<keyword evidence="5" id="KW-1003">Cell membrane</keyword>
<keyword evidence="11" id="KW-0046">Antibiotic resistance</keyword>
<evidence type="ECO:0000256" key="11">
    <source>
        <dbReference type="ARBA" id="ARBA00023251"/>
    </source>
</evidence>
<evidence type="ECO:0000256" key="1">
    <source>
        <dbReference type="ARBA" id="ARBA00004651"/>
    </source>
</evidence>
<comment type="caution">
    <text evidence="16">The sequence shown here is derived from an EMBL/GenBank/DDBJ whole genome shotgun (WGS) entry which is preliminary data.</text>
</comment>
<dbReference type="GO" id="GO:0006629">
    <property type="term" value="P:lipid metabolic process"/>
    <property type="evidence" value="ECO:0007669"/>
    <property type="project" value="UniProtKB-KW"/>
</dbReference>
<protein>
    <recommendedName>
        <fullName evidence="4">Phosphatidylglycerol lysyltransferase</fullName>
        <ecNumber evidence="3">2.3.2.3</ecNumber>
    </recommendedName>
    <alternativeName>
        <fullName evidence="12">Lysylphosphatidylglycerol synthase</fullName>
    </alternativeName>
</protein>
<keyword evidence="9" id="KW-0443">Lipid metabolism</keyword>
<feature type="transmembrane region" description="Helical" evidence="14">
    <location>
        <begin position="134"/>
        <end position="155"/>
    </location>
</feature>
<evidence type="ECO:0000256" key="12">
    <source>
        <dbReference type="ARBA" id="ARBA00031899"/>
    </source>
</evidence>
<comment type="subcellular location">
    <subcellularLocation>
        <location evidence="1">Cell membrane</location>
        <topology evidence="1">Multi-pass membrane protein</topology>
    </subcellularLocation>
</comment>
<feature type="transmembrane region" description="Helical" evidence="14">
    <location>
        <begin position="446"/>
        <end position="467"/>
    </location>
</feature>
<accession>A0A4U3L1I8</accession>
<dbReference type="InterPro" id="IPR051211">
    <property type="entry name" value="PG_lysyltransferase"/>
</dbReference>
<evidence type="ECO:0000259" key="15">
    <source>
        <dbReference type="Pfam" id="PF09924"/>
    </source>
</evidence>
<dbReference type="GO" id="GO:0055091">
    <property type="term" value="P:phospholipid homeostasis"/>
    <property type="evidence" value="ECO:0007669"/>
    <property type="project" value="TreeGrafter"/>
</dbReference>
<dbReference type="SUPFAM" id="SSF55729">
    <property type="entry name" value="Acyl-CoA N-acyltransferases (Nat)"/>
    <property type="match status" value="1"/>
</dbReference>
<comment type="similarity">
    <text evidence="2">Belongs to the LPG synthase family.</text>
</comment>
<evidence type="ECO:0000256" key="7">
    <source>
        <dbReference type="ARBA" id="ARBA00022692"/>
    </source>
</evidence>
<gene>
    <name evidence="16" type="ORF">FC093_09930</name>
</gene>
<evidence type="ECO:0000256" key="9">
    <source>
        <dbReference type="ARBA" id="ARBA00023098"/>
    </source>
</evidence>
<evidence type="ECO:0000313" key="16">
    <source>
        <dbReference type="EMBL" id="TKK69001.1"/>
    </source>
</evidence>
<feature type="domain" description="Phosphatidylglycerol lysyltransferase C-terminal" evidence="15">
    <location>
        <begin position="550"/>
        <end position="840"/>
    </location>
</feature>
<dbReference type="OrthoDB" id="145485at2"/>
<sequence length="864" mass="97613">MQITFFKNIRLPKKFYWREVLAVFLLVVCIYFFHQQRREISLILPYLHQASNSWLLLAAVVTGIFVLCQSAMYAFSFNAIKTPFPLSSAIELFLKRNFLSTFLPGGGVSALAYVPKSVKRTVPDRMKIHQASGLFGFAGILSTFIISLTVLLLAAGGGNSKDMQQTAIGMGVLTILIALLLFVLYNIRKEKALYQWIKNRYPKTALTLLQVTGASVDGKWYLLTVFASIGVEVCGIAHLYIAMLAAGVHPSLQAAGLAYVISVLLMVASPFLRGVGAVELSVVYILGHFGYTPVEALAIALIYRAFEFWLPMLCGLFSFLVKGKALFLRIFPAFTIFLLGVVNILSVLTPPVAQRMKMLHNFVNAAEIHASNTLVIYIGVALIVTATFLIRGLRNAWWLAFIFTLVSLGGHITKGLDWEEAILALIVLLSLLFSRKQYTVRTNPRLISRALTLAISTFVAVMVYGYIGFYFLKTRHFGIDFNRYQSLGYTLRIFLLQKIDLEPLTPFASEFLISMYALALGAWIFLLYALVKPYLSKSYINKETDKALQLLQKYGCSSVDFFKIANDKLLYFSKQYEAFVAYRIENGFALVLEVPVCAEENLSAVLEEFSDYCNHLGLKTAYYRVDENSLSYFEQQRKKSLLIGQEAIVDVEQFDLAGRDKKSLRNGLNSLQKKGYITAVYCPPYSTELMQQLKAVSDEWLQVTNRTEMIFSQGSFDEDINLQELIITKNADGMPVAFLNIIPDFAPGECTYDLIRKTSEAPGGCMDALIIELIKYAKEKGCRFVNLGLAPMSGLEHADKTLERLMRYAYEKIRRFRHYQGLRAFKEKYASQWLNKYLVYDNDFDLLRLPAVLNKAMKPIKHDE</sequence>
<evidence type="ECO:0000313" key="17">
    <source>
        <dbReference type="Proteomes" id="UP000305848"/>
    </source>
</evidence>
<evidence type="ECO:0000256" key="8">
    <source>
        <dbReference type="ARBA" id="ARBA00022989"/>
    </source>
</evidence>
<evidence type="ECO:0000256" key="10">
    <source>
        <dbReference type="ARBA" id="ARBA00023136"/>
    </source>
</evidence>
<feature type="transmembrane region" description="Helical" evidence="14">
    <location>
        <begin position="54"/>
        <end position="77"/>
    </location>
</feature>
<dbReference type="GO" id="GO:0005886">
    <property type="term" value="C:plasma membrane"/>
    <property type="evidence" value="ECO:0007669"/>
    <property type="project" value="UniProtKB-SubCell"/>
</dbReference>
<evidence type="ECO:0000256" key="2">
    <source>
        <dbReference type="ARBA" id="ARBA00008627"/>
    </source>
</evidence>
<reference evidence="16 17" key="1">
    <citation type="submission" date="2019-05" db="EMBL/GenBank/DDBJ databases">
        <title>Panacibacter sp. strain 17mud1-8 Genome sequencing and assembly.</title>
        <authorList>
            <person name="Chhetri G."/>
        </authorList>
    </citation>
    <scope>NUCLEOTIDE SEQUENCE [LARGE SCALE GENOMIC DNA]</scope>
    <source>
        <strain evidence="16 17">17mud1-8</strain>
    </source>
</reference>
<keyword evidence="6" id="KW-0808">Transferase</keyword>
<proteinExistence type="inferred from homology"/>
<feature type="transmembrane region" description="Helical" evidence="14">
    <location>
        <begin position="247"/>
        <end position="267"/>
    </location>
</feature>
<feature type="transmembrane region" description="Helical" evidence="14">
    <location>
        <begin position="15"/>
        <end position="33"/>
    </location>
</feature>
<dbReference type="Pfam" id="PF03706">
    <property type="entry name" value="LPG_synthase_TM"/>
    <property type="match status" value="1"/>
</dbReference>
<evidence type="ECO:0000256" key="6">
    <source>
        <dbReference type="ARBA" id="ARBA00022679"/>
    </source>
</evidence>
<dbReference type="Pfam" id="PF09924">
    <property type="entry name" value="LPG_synthase_C"/>
    <property type="match status" value="1"/>
</dbReference>
<dbReference type="RefSeq" id="WP_137261620.1">
    <property type="nucleotide sequence ID" value="NZ_SZQL01000006.1"/>
</dbReference>
<dbReference type="InterPro" id="IPR024320">
    <property type="entry name" value="LPG_synthase_C"/>
</dbReference>
<dbReference type="GO" id="GO:0050071">
    <property type="term" value="F:phosphatidylglycerol lysyltransferase activity"/>
    <property type="evidence" value="ECO:0007669"/>
    <property type="project" value="UniProtKB-EC"/>
</dbReference>
<keyword evidence="8 14" id="KW-1133">Transmembrane helix</keyword>
<comment type="catalytic activity">
    <reaction evidence="13">
        <text>L-lysyl-tRNA(Lys) + a 1,2-diacyl-sn-glycero-3-phospho-(1'-sn-glycerol) = a 1,2-diacyl-sn-glycero-3-phospho-1'-(3'-O-L-lysyl)-sn-glycerol + tRNA(Lys)</text>
        <dbReference type="Rhea" id="RHEA:10668"/>
        <dbReference type="Rhea" id="RHEA-COMP:9696"/>
        <dbReference type="Rhea" id="RHEA-COMP:9697"/>
        <dbReference type="ChEBI" id="CHEBI:64716"/>
        <dbReference type="ChEBI" id="CHEBI:75792"/>
        <dbReference type="ChEBI" id="CHEBI:78442"/>
        <dbReference type="ChEBI" id="CHEBI:78529"/>
        <dbReference type="EC" id="2.3.2.3"/>
    </reaction>
</comment>
<dbReference type="InterPro" id="IPR022791">
    <property type="entry name" value="L-PG_synthase/AglD"/>
</dbReference>
<keyword evidence="10 14" id="KW-0472">Membrane</keyword>
<evidence type="ECO:0000256" key="5">
    <source>
        <dbReference type="ARBA" id="ARBA00022475"/>
    </source>
</evidence>
<dbReference type="GO" id="GO:0046677">
    <property type="term" value="P:response to antibiotic"/>
    <property type="evidence" value="ECO:0007669"/>
    <property type="project" value="UniProtKB-KW"/>
</dbReference>
<feature type="transmembrane region" description="Helical" evidence="14">
    <location>
        <begin position="220"/>
        <end position="241"/>
    </location>
</feature>
<dbReference type="EC" id="2.3.2.3" evidence="3"/>
<evidence type="ECO:0000256" key="4">
    <source>
        <dbReference type="ARBA" id="ARBA00021546"/>
    </source>
</evidence>
<feature type="transmembrane region" description="Helical" evidence="14">
    <location>
        <begin position="418"/>
        <end position="434"/>
    </location>
</feature>
<feature type="transmembrane region" description="Helical" evidence="14">
    <location>
        <begin position="326"/>
        <end position="348"/>
    </location>
</feature>
<feature type="transmembrane region" description="Helical" evidence="14">
    <location>
        <begin position="167"/>
        <end position="187"/>
    </location>
</feature>
<dbReference type="Proteomes" id="UP000305848">
    <property type="component" value="Unassembled WGS sequence"/>
</dbReference>
<feature type="transmembrane region" description="Helical" evidence="14">
    <location>
        <begin position="368"/>
        <end position="389"/>
    </location>
</feature>
<keyword evidence="17" id="KW-1185">Reference proteome</keyword>
<organism evidence="16 17">
    <name type="scientific">Ilyomonas limi</name>
    <dbReference type="NCBI Taxonomy" id="2575867"/>
    <lineage>
        <taxon>Bacteria</taxon>
        <taxon>Pseudomonadati</taxon>
        <taxon>Bacteroidota</taxon>
        <taxon>Chitinophagia</taxon>
        <taxon>Chitinophagales</taxon>
        <taxon>Chitinophagaceae</taxon>
        <taxon>Ilyomonas</taxon>
    </lineage>
</organism>
<name>A0A4U3L1I8_9BACT</name>
<dbReference type="EMBL" id="SZQL01000006">
    <property type="protein sequence ID" value="TKK69001.1"/>
    <property type="molecule type" value="Genomic_DNA"/>
</dbReference>
<evidence type="ECO:0000256" key="14">
    <source>
        <dbReference type="SAM" id="Phobius"/>
    </source>
</evidence>
<dbReference type="AlphaFoldDB" id="A0A4U3L1I8"/>
<keyword evidence="7 14" id="KW-0812">Transmembrane</keyword>
<dbReference type="PANTHER" id="PTHR34697:SF2">
    <property type="entry name" value="PHOSPHATIDYLGLYCEROL LYSYLTRANSFERASE"/>
    <property type="match status" value="1"/>
</dbReference>
<evidence type="ECO:0000256" key="3">
    <source>
        <dbReference type="ARBA" id="ARBA00012014"/>
    </source>
</evidence>